<feature type="region of interest" description="Disordered" evidence="2">
    <location>
        <begin position="109"/>
        <end position="133"/>
    </location>
</feature>
<protein>
    <submittedName>
        <fullName evidence="3">Uncharacterized protein</fullName>
    </submittedName>
</protein>
<dbReference type="EMBL" id="JBAHYK010002048">
    <property type="protein sequence ID" value="KAL0565994.1"/>
    <property type="molecule type" value="Genomic_DNA"/>
</dbReference>
<reference evidence="3 4" key="1">
    <citation type="submission" date="2024-02" db="EMBL/GenBank/DDBJ databases">
        <title>A draft genome for the cacao thread blight pathogen Marasmius crinis-equi.</title>
        <authorList>
            <person name="Cohen S.P."/>
            <person name="Baruah I.K."/>
            <person name="Amoako-Attah I."/>
            <person name="Bukari Y."/>
            <person name="Meinhardt L.W."/>
            <person name="Bailey B.A."/>
        </authorList>
    </citation>
    <scope>NUCLEOTIDE SEQUENCE [LARGE SCALE GENOMIC DNA]</scope>
    <source>
        <strain evidence="3 4">GH-76</strain>
    </source>
</reference>
<evidence type="ECO:0000313" key="4">
    <source>
        <dbReference type="Proteomes" id="UP001465976"/>
    </source>
</evidence>
<keyword evidence="1" id="KW-0175">Coiled coil</keyword>
<feature type="coiled-coil region" evidence="1">
    <location>
        <begin position="623"/>
        <end position="655"/>
    </location>
</feature>
<evidence type="ECO:0000313" key="3">
    <source>
        <dbReference type="EMBL" id="KAL0565994.1"/>
    </source>
</evidence>
<evidence type="ECO:0000256" key="1">
    <source>
        <dbReference type="SAM" id="Coils"/>
    </source>
</evidence>
<feature type="region of interest" description="Disordered" evidence="2">
    <location>
        <begin position="166"/>
        <end position="201"/>
    </location>
</feature>
<feature type="compositionally biased region" description="Acidic residues" evidence="2">
    <location>
        <begin position="167"/>
        <end position="201"/>
    </location>
</feature>
<keyword evidence="4" id="KW-1185">Reference proteome</keyword>
<feature type="coiled-coil region" evidence="1">
    <location>
        <begin position="717"/>
        <end position="773"/>
    </location>
</feature>
<gene>
    <name evidence="3" type="ORF">V5O48_016021</name>
</gene>
<dbReference type="Proteomes" id="UP001465976">
    <property type="component" value="Unassembled WGS sequence"/>
</dbReference>
<feature type="compositionally biased region" description="Acidic residues" evidence="2">
    <location>
        <begin position="109"/>
        <end position="118"/>
    </location>
</feature>
<feature type="compositionally biased region" description="Basic and acidic residues" evidence="2">
    <location>
        <begin position="119"/>
        <end position="131"/>
    </location>
</feature>
<proteinExistence type="predicted"/>
<organism evidence="3 4">
    <name type="scientific">Marasmius crinis-equi</name>
    <dbReference type="NCBI Taxonomy" id="585013"/>
    <lineage>
        <taxon>Eukaryota</taxon>
        <taxon>Fungi</taxon>
        <taxon>Dikarya</taxon>
        <taxon>Basidiomycota</taxon>
        <taxon>Agaricomycotina</taxon>
        <taxon>Agaricomycetes</taxon>
        <taxon>Agaricomycetidae</taxon>
        <taxon>Agaricales</taxon>
        <taxon>Marasmiineae</taxon>
        <taxon>Marasmiaceae</taxon>
        <taxon>Marasmius</taxon>
    </lineage>
</organism>
<accession>A0ABR3ESZ1</accession>
<sequence length="878" mass="97914">MADVSSFRRHIKMSPLLPSKKKQSEFHDQCNNLILLAKGTLLTDTLDTSPFHALSKFCACNHFDLRERMSDALNNVREGWEQGTGPALELPHMVIEVVHLARDRLMEDFGLEDGEGEQDSDKERDTIEHLGRGKPVSVANRPLILVIEAVAHPSLRAICAKARSLIDDEAEEDDGESEDEVEGEDEMEEEEDCEEEDQIVEGQEGSEDGLLYAEDFKFDPSLQSPSTPQGWFPWQDKRNMVHFDWTSTNVAPHSLVEGMYDLCKVLLKQNVQDSWEQVDIDHYFKGHMSQSRLWCQKSSKTCTSLKGSDGIITCGACKSSSQGCSHNLMIPIMAVMKKFRDRLSMSQVIRILHGMGWASFQGVKITNAFFKSVLAFPKLPIRLGHPSFVSVPPPSLSHSQLGIVPNPLSGPSPGDAVRAKKRKAHELQPSTSRTVITRSEPPVVSKEVRVSKKSLGKHRAVEPEVMKHPSKKLKVIPLVKGRDEDLGRREDESEVASCLLALKVVGNDPQDLRSMVPREVMRPRPQRIVAVSSPHEDIPTVTVPTPGSLQGIVQAVPEPPQLLPSNSVPVTPQEDPVANVQATLQSASRPVASNMLLVLSDPPNPFSEPSIKPLEKLIPRNFYDEATTEVNLLRIQLAEEIRKRQEAEKKVLASRADFLFMSQASRMAVNASDIMVEIATKSKQVDTMVHQVVEDIKKREWQDEEPLEGMMPVFLEVKELCRELAVIKEELAETKTQLDAVKTAGISEAESSVKRLESELDRLKNRDELNNHQLQNALAGGAKLALTSMHDVLPLLSDTTNDLTSSFNTLSEAVNGLPSEGRNAILGRLRPFKDSAQRVHRLIQSLHNVFRSESMGPREMSKMPVDMEARMLFKSVKN</sequence>
<name>A0ABR3ESZ1_9AGAR</name>
<evidence type="ECO:0000256" key="2">
    <source>
        <dbReference type="SAM" id="MobiDB-lite"/>
    </source>
</evidence>
<comment type="caution">
    <text evidence="3">The sequence shown here is derived from an EMBL/GenBank/DDBJ whole genome shotgun (WGS) entry which is preliminary data.</text>
</comment>